<reference evidence="1 2" key="1">
    <citation type="journal article" date="2021" name="Nat. Commun.">
        <title>Incipient diploidization of the medicinal plant Perilla within 10,000 years.</title>
        <authorList>
            <person name="Zhang Y."/>
            <person name="Shen Q."/>
            <person name="Leng L."/>
            <person name="Zhang D."/>
            <person name="Chen S."/>
            <person name="Shi Y."/>
            <person name="Ning Z."/>
            <person name="Chen S."/>
        </authorList>
    </citation>
    <scope>NUCLEOTIDE SEQUENCE [LARGE SCALE GENOMIC DNA]</scope>
    <source>
        <strain evidence="2">cv. PC099</strain>
    </source>
</reference>
<protein>
    <submittedName>
        <fullName evidence="1">Uncharacterized protein</fullName>
    </submittedName>
</protein>
<dbReference type="EMBL" id="SDAM02000021">
    <property type="protein sequence ID" value="KAH6836232.1"/>
    <property type="molecule type" value="Genomic_DNA"/>
</dbReference>
<sequence>MFSHTISSTMWQVASSEIEPELMNPIGSRVKKGSKLMRKSKNWIALEVLNCTRNGSTEKTEHGATALSPTTARPCSRRRHMCERAYARGRGLLISPAPAGAPHLAGARGVLFAYSDQSFPLSSVHSHSIFPSIHSLFI</sequence>
<comment type="caution">
    <text evidence="1">The sequence shown here is derived from an EMBL/GenBank/DDBJ whole genome shotgun (WGS) entry which is preliminary data.</text>
</comment>
<dbReference type="Proteomes" id="UP001190926">
    <property type="component" value="Unassembled WGS sequence"/>
</dbReference>
<evidence type="ECO:0000313" key="2">
    <source>
        <dbReference type="Proteomes" id="UP001190926"/>
    </source>
</evidence>
<keyword evidence="2" id="KW-1185">Reference proteome</keyword>
<accession>A0AAD4PEQ6</accession>
<proteinExistence type="predicted"/>
<gene>
    <name evidence="1" type="ORF">C2S53_016764</name>
</gene>
<organism evidence="1 2">
    <name type="scientific">Perilla frutescens var. hirtella</name>
    <name type="common">Perilla citriodora</name>
    <name type="synonym">Perilla setoyensis</name>
    <dbReference type="NCBI Taxonomy" id="608512"/>
    <lineage>
        <taxon>Eukaryota</taxon>
        <taxon>Viridiplantae</taxon>
        <taxon>Streptophyta</taxon>
        <taxon>Embryophyta</taxon>
        <taxon>Tracheophyta</taxon>
        <taxon>Spermatophyta</taxon>
        <taxon>Magnoliopsida</taxon>
        <taxon>eudicotyledons</taxon>
        <taxon>Gunneridae</taxon>
        <taxon>Pentapetalae</taxon>
        <taxon>asterids</taxon>
        <taxon>lamiids</taxon>
        <taxon>Lamiales</taxon>
        <taxon>Lamiaceae</taxon>
        <taxon>Nepetoideae</taxon>
        <taxon>Elsholtzieae</taxon>
        <taxon>Perilla</taxon>
    </lineage>
</organism>
<evidence type="ECO:0000313" key="1">
    <source>
        <dbReference type="EMBL" id="KAH6836232.1"/>
    </source>
</evidence>
<name>A0AAD4PEQ6_PERFH</name>
<dbReference type="AlphaFoldDB" id="A0AAD4PEQ6"/>